<dbReference type="RefSeq" id="WP_017032499.1">
    <property type="nucleotide sequence ID" value="NZ_JABBXC010000006.1"/>
</dbReference>
<dbReference type="EMBL" id="JABCJR010000005">
    <property type="protein sequence ID" value="NMR69080.1"/>
    <property type="molecule type" value="Genomic_DNA"/>
</dbReference>
<evidence type="ECO:0000313" key="3">
    <source>
        <dbReference type="Proteomes" id="UP000590068"/>
    </source>
</evidence>
<feature type="transmembrane region" description="Helical" evidence="1">
    <location>
        <begin position="410"/>
        <end position="428"/>
    </location>
</feature>
<comment type="caution">
    <text evidence="2">The sequence shown here is derived from an EMBL/GenBank/DDBJ whole genome shotgun (WGS) entry which is preliminary data.</text>
</comment>
<keyword evidence="1" id="KW-0812">Transmembrane</keyword>
<keyword evidence="1" id="KW-1133">Transmembrane helix</keyword>
<feature type="transmembrane region" description="Helical" evidence="1">
    <location>
        <begin position="137"/>
        <end position="159"/>
    </location>
</feature>
<evidence type="ECO:0000256" key="1">
    <source>
        <dbReference type="SAM" id="Phobius"/>
    </source>
</evidence>
<evidence type="ECO:0008006" key="4">
    <source>
        <dbReference type="Google" id="ProtNLM"/>
    </source>
</evidence>
<gene>
    <name evidence="2" type="ORF">HJ568_03710</name>
</gene>
<organism evidence="2 3">
    <name type="scientific">Vibrio breoganii</name>
    <dbReference type="NCBI Taxonomy" id="553239"/>
    <lineage>
        <taxon>Bacteria</taxon>
        <taxon>Pseudomonadati</taxon>
        <taxon>Pseudomonadota</taxon>
        <taxon>Gammaproteobacteria</taxon>
        <taxon>Vibrionales</taxon>
        <taxon>Vibrionaceae</taxon>
        <taxon>Vibrio</taxon>
    </lineage>
</organism>
<protein>
    <recommendedName>
        <fullName evidence="4">O-antigen ligase domain-containing protein</fullName>
    </recommendedName>
</protein>
<proteinExistence type="predicted"/>
<name>A0ABX1U6S4_9VIBR</name>
<accession>A0ABX1U6S4</accession>
<sequence>MATLLLGRLSQKIMYFKLKPDHISFTALTVIALFSLNLILLPDQQVLMYDSKRLFVCGLICFVAILALVSSAFRQRIIERYVQCTTFVRYLIAIFFICALIADIFGLYPSKAIVLYFYFCGFFVLTLAFSLGKPAAVSFRLIQLITLLCFISVLIGYSVATFIGEGATIRTILSYVNPRFLNQIQVWMIIPSLYVVLVSKKRASYLFPILNFAMMFALDARGLAIATFGGLLLWMFVDRKQSLKIAKITCISIFTGLAVSFVLLSPLPSYLLHGEGSRSLLDMRDTTQDRIGLWLYAVDMSRFWGLGGDGYVCTSIREIRPHNSVLKILLNWGVIPAVCYVTLVFVLLKQVLQEKNYRYRIIGLTLLSGLALSLVSSVLDSPFSLLLASMFAGWFCGRRKISIVGKEHKLAHWLLIVVCLLSVASISYKAYDRIENSFYIDNIEPALRPQFWLGNNCPGKHIDTTTKSY</sequence>
<keyword evidence="3" id="KW-1185">Reference proteome</keyword>
<feature type="transmembrane region" description="Helical" evidence="1">
    <location>
        <begin position="113"/>
        <end position="131"/>
    </location>
</feature>
<feature type="transmembrane region" description="Helical" evidence="1">
    <location>
        <begin position="23"/>
        <end position="42"/>
    </location>
</feature>
<reference evidence="2 3" key="1">
    <citation type="submission" date="2020-04" db="EMBL/GenBank/DDBJ databases">
        <title>WGS-Seq of Vibrio isolated by the O'Toole Lab.</title>
        <authorList>
            <person name="Mckone K.P."/>
            <person name="Whitaker R."/>
            <person name="Sevigney J.L."/>
            <person name="Herring J.B."/>
            <person name="O'Toole G."/>
        </authorList>
    </citation>
    <scope>NUCLEOTIDE SEQUENCE [LARGE SCALE GENOMIC DNA]</scope>
    <source>
        <strain evidence="2 3">BS_02</strain>
    </source>
</reference>
<feature type="transmembrane region" description="Helical" evidence="1">
    <location>
        <begin position="180"/>
        <end position="197"/>
    </location>
</feature>
<feature type="transmembrane region" description="Helical" evidence="1">
    <location>
        <begin position="248"/>
        <end position="271"/>
    </location>
</feature>
<feature type="transmembrane region" description="Helical" evidence="1">
    <location>
        <begin position="209"/>
        <end position="236"/>
    </location>
</feature>
<feature type="transmembrane region" description="Helical" evidence="1">
    <location>
        <begin position="357"/>
        <end position="375"/>
    </location>
</feature>
<dbReference type="Proteomes" id="UP000590068">
    <property type="component" value="Unassembled WGS sequence"/>
</dbReference>
<feature type="transmembrane region" description="Helical" evidence="1">
    <location>
        <begin position="328"/>
        <end position="348"/>
    </location>
</feature>
<feature type="transmembrane region" description="Helical" evidence="1">
    <location>
        <begin position="87"/>
        <end position="106"/>
    </location>
</feature>
<keyword evidence="1" id="KW-0472">Membrane</keyword>
<feature type="transmembrane region" description="Helical" evidence="1">
    <location>
        <begin position="54"/>
        <end position="75"/>
    </location>
</feature>
<evidence type="ECO:0000313" key="2">
    <source>
        <dbReference type="EMBL" id="NMR69080.1"/>
    </source>
</evidence>